<dbReference type="Proteomes" id="UP000294832">
    <property type="component" value="Unassembled WGS sequence"/>
</dbReference>
<evidence type="ECO:0000313" key="2">
    <source>
        <dbReference type="EMBL" id="TCN84260.1"/>
    </source>
</evidence>
<dbReference type="GO" id="GO:0000287">
    <property type="term" value="F:magnesium ion binding"/>
    <property type="evidence" value="ECO:0007669"/>
    <property type="project" value="TreeGrafter"/>
</dbReference>
<dbReference type="Pfam" id="PF20658">
    <property type="entry name" value="MSG_insertion"/>
    <property type="match status" value="1"/>
</dbReference>
<dbReference type="AlphaFoldDB" id="A0A4R2FAD7"/>
<dbReference type="NCBIfam" id="NF006511">
    <property type="entry name" value="PRK08951.1"/>
    <property type="match status" value="1"/>
</dbReference>
<dbReference type="Gene3D" id="2.170.170.11">
    <property type="entry name" value="Malate synthase G - maily-beta sub-domain"/>
    <property type="match status" value="1"/>
</dbReference>
<dbReference type="InterPro" id="IPR006253">
    <property type="entry name" value="Malate_synthG"/>
</dbReference>
<gene>
    <name evidence="2" type="ORF">EDC91_11233</name>
</gene>
<protein>
    <submittedName>
        <fullName evidence="2">Malate synthase</fullName>
    </submittedName>
</protein>
<evidence type="ECO:0000259" key="1">
    <source>
        <dbReference type="Pfam" id="PF20658"/>
    </source>
</evidence>
<evidence type="ECO:0000313" key="3">
    <source>
        <dbReference type="Proteomes" id="UP000294832"/>
    </source>
</evidence>
<dbReference type="GO" id="GO:0009436">
    <property type="term" value="P:glyoxylate catabolic process"/>
    <property type="evidence" value="ECO:0007669"/>
    <property type="project" value="TreeGrafter"/>
</dbReference>
<dbReference type="SUPFAM" id="SSF51645">
    <property type="entry name" value="Malate synthase G"/>
    <property type="match status" value="1"/>
</dbReference>
<accession>A0A4R2FAD7</accession>
<feature type="domain" description="Malate synthase G alpha-beta insertion" evidence="1">
    <location>
        <begin position="38"/>
        <end position="102"/>
    </location>
</feature>
<dbReference type="PANTHER" id="PTHR42739">
    <property type="entry name" value="MALATE SYNTHASE G"/>
    <property type="match status" value="1"/>
</dbReference>
<dbReference type="GO" id="GO:0006097">
    <property type="term" value="P:glyoxylate cycle"/>
    <property type="evidence" value="ECO:0007669"/>
    <property type="project" value="InterPro"/>
</dbReference>
<dbReference type="InterPro" id="IPR048357">
    <property type="entry name" value="MSG_insertion"/>
</dbReference>
<name>A0A4R2FAD7_9GAMM</name>
<dbReference type="GO" id="GO:0005829">
    <property type="term" value="C:cytosol"/>
    <property type="evidence" value="ECO:0007669"/>
    <property type="project" value="TreeGrafter"/>
</dbReference>
<comment type="caution">
    <text evidence="2">The sequence shown here is derived from an EMBL/GenBank/DDBJ whole genome shotgun (WGS) entry which is preliminary data.</text>
</comment>
<keyword evidence="3" id="KW-1185">Reference proteome</keyword>
<dbReference type="InterPro" id="IPR011076">
    <property type="entry name" value="Malate_synth_sf"/>
</dbReference>
<organism evidence="2 3">
    <name type="scientific">Shewanella fodinae</name>
    <dbReference type="NCBI Taxonomy" id="552357"/>
    <lineage>
        <taxon>Bacteria</taxon>
        <taxon>Pseudomonadati</taxon>
        <taxon>Pseudomonadota</taxon>
        <taxon>Gammaproteobacteria</taxon>
        <taxon>Alteromonadales</taxon>
        <taxon>Shewanellaceae</taxon>
        <taxon>Shewanella</taxon>
    </lineage>
</organism>
<dbReference type="PANTHER" id="PTHR42739:SF1">
    <property type="entry name" value="MALATE SYNTHASE G"/>
    <property type="match status" value="1"/>
</dbReference>
<dbReference type="RefSeq" id="WP_133038919.1">
    <property type="nucleotide sequence ID" value="NZ_BMXW01000009.1"/>
</dbReference>
<sequence length="172" mass="19190">MNMPLNTTELQRQHPCIAMAVVNVESLAKRHISEKLSNAKQLLDILFPLAQGSHNDVTGYMVYYQHLLACFADATLSGLRQPRQFVALAGHKAQPEALLLKHESGCHLELSFNNAGTIGCHDKANIDDIQLESVERQTRQWISLLHEGIDGHTCSQVMSKQFVDRTGLIYAL</sequence>
<dbReference type="GO" id="GO:0004474">
    <property type="term" value="F:malate synthase activity"/>
    <property type="evidence" value="ECO:0007669"/>
    <property type="project" value="InterPro"/>
</dbReference>
<reference evidence="2 3" key="1">
    <citation type="submission" date="2019-03" db="EMBL/GenBank/DDBJ databases">
        <title>Freshwater and sediment microbial communities from various areas in North America, analyzing microbe dynamics in response to fracking.</title>
        <authorList>
            <person name="Lamendella R."/>
        </authorList>
    </citation>
    <scope>NUCLEOTIDE SEQUENCE [LARGE SCALE GENOMIC DNA]</scope>
    <source>
        <strain evidence="2 3">74A</strain>
    </source>
</reference>
<dbReference type="EMBL" id="SLWF01000012">
    <property type="protein sequence ID" value="TCN84260.1"/>
    <property type="molecule type" value="Genomic_DNA"/>
</dbReference>
<proteinExistence type="predicted"/>
<dbReference type="OrthoDB" id="5899875at2"/>